<proteinExistence type="predicted"/>
<keyword evidence="2" id="KW-1185">Reference proteome</keyword>
<sequence length="153" mass="17620">MFQAWNILSEDKIDLLIYRKLDLSGFLHFLYSQTRLELEAMKSNVSKIISCNDISFGCIGITLDQPLPEQNEDTSNAVIYNNLDKVLYKLVQEPSLRELKMSYKHLNQTTLSSAELNFDLHPIESNDSHSPIDSDSFNVKIYCRNCLGNCIFY</sequence>
<dbReference type="AlphaFoldDB" id="T1L601"/>
<protein>
    <submittedName>
        <fullName evidence="1">Uncharacterized protein</fullName>
    </submittedName>
</protein>
<accession>T1L601</accession>
<dbReference type="HOGENOM" id="CLU_144378_0_0_1"/>
<dbReference type="EMBL" id="CAEY01001522">
    <property type="status" value="NOT_ANNOTATED_CDS"/>
    <property type="molecule type" value="Genomic_DNA"/>
</dbReference>
<dbReference type="EnsemblMetazoa" id="tetur57g00120.1">
    <property type="protein sequence ID" value="tetur57g00120.1"/>
    <property type="gene ID" value="tetur57g00120"/>
</dbReference>
<reference evidence="2" key="1">
    <citation type="submission" date="2011-08" db="EMBL/GenBank/DDBJ databases">
        <authorList>
            <person name="Rombauts S."/>
        </authorList>
    </citation>
    <scope>NUCLEOTIDE SEQUENCE</scope>
    <source>
        <strain evidence="2">London</strain>
    </source>
</reference>
<name>T1L601_TETUR</name>
<evidence type="ECO:0000313" key="1">
    <source>
        <dbReference type="EnsemblMetazoa" id="tetur57g00120.1"/>
    </source>
</evidence>
<reference evidence="1" key="2">
    <citation type="submission" date="2015-06" db="UniProtKB">
        <authorList>
            <consortium name="EnsemblMetazoa"/>
        </authorList>
    </citation>
    <scope>IDENTIFICATION</scope>
</reference>
<evidence type="ECO:0000313" key="2">
    <source>
        <dbReference type="Proteomes" id="UP000015104"/>
    </source>
</evidence>
<organism evidence="1 2">
    <name type="scientific">Tetranychus urticae</name>
    <name type="common">Two-spotted spider mite</name>
    <dbReference type="NCBI Taxonomy" id="32264"/>
    <lineage>
        <taxon>Eukaryota</taxon>
        <taxon>Metazoa</taxon>
        <taxon>Ecdysozoa</taxon>
        <taxon>Arthropoda</taxon>
        <taxon>Chelicerata</taxon>
        <taxon>Arachnida</taxon>
        <taxon>Acari</taxon>
        <taxon>Acariformes</taxon>
        <taxon>Trombidiformes</taxon>
        <taxon>Prostigmata</taxon>
        <taxon>Eleutherengona</taxon>
        <taxon>Raphignathae</taxon>
        <taxon>Tetranychoidea</taxon>
        <taxon>Tetranychidae</taxon>
        <taxon>Tetranychus</taxon>
    </lineage>
</organism>
<dbReference type="Proteomes" id="UP000015104">
    <property type="component" value="Unassembled WGS sequence"/>
</dbReference>